<dbReference type="InterPro" id="IPR047765">
    <property type="entry name" value="GHMP_GYDIA-like"/>
</dbReference>
<name>A0A1H5XSB9_9FLAO</name>
<dbReference type="EMBL" id="FNUS01000003">
    <property type="protein sequence ID" value="SEG14435.1"/>
    <property type="molecule type" value="Genomic_DNA"/>
</dbReference>
<evidence type="ECO:0000313" key="1">
    <source>
        <dbReference type="EMBL" id="SEG14435.1"/>
    </source>
</evidence>
<protein>
    <submittedName>
        <fullName evidence="1">Mevalonate kinase</fullName>
    </submittedName>
</protein>
<keyword evidence="1" id="KW-0808">Transferase</keyword>
<keyword evidence="2" id="KW-1185">Reference proteome</keyword>
<gene>
    <name evidence="1" type="ORF">SAMN05421847_1530</name>
</gene>
<dbReference type="RefSeq" id="WP_103913723.1">
    <property type="nucleotide sequence ID" value="NZ_FNUS01000003.1"/>
</dbReference>
<keyword evidence="1" id="KW-0418">Kinase</keyword>
<proteinExistence type="predicted"/>
<reference evidence="2" key="1">
    <citation type="submission" date="2016-10" db="EMBL/GenBank/DDBJ databases">
        <authorList>
            <person name="Varghese N."/>
            <person name="Submissions S."/>
        </authorList>
    </citation>
    <scope>NUCLEOTIDE SEQUENCE [LARGE SCALE GENOMIC DNA]</scope>
    <source>
        <strain evidence="2">DSM 21580</strain>
    </source>
</reference>
<organism evidence="1 2">
    <name type="scientific">Halpernia humi</name>
    <dbReference type="NCBI Taxonomy" id="493375"/>
    <lineage>
        <taxon>Bacteria</taxon>
        <taxon>Pseudomonadati</taxon>
        <taxon>Bacteroidota</taxon>
        <taxon>Flavobacteriia</taxon>
        <taxon>Flavobacteriales</taxon>
        <taxon>Weeksellaceae</taxon>
        <taxon>Chryseobacterium group</taxon>
        <taxon>Halpernia</taxon>
    </lineage>
</organism>
<sequence length="309" mass="35480">MPRETYFSPGKLLITSEYFVLDGATALAVPTILGQEMMVETILDKKNLIIWKAFHETKEWLYIKINAKNWEILESNIKTSAEFVLKVFKIINDLNPEKFLENRSYIFETNLQFPANFGLGSSSTLMANLANWANVNPFLLNENSLGGSGYDIAVAEQNSAILFQKTERENQVEKVEFNPPYLEDLILIHLNQKQNSREGIELYRSKEKSEKLIQKFSSISKSVLKCADIVEFSSLMESHEAELSRFLGLKTVKELHFPDCPVFVKSLGAWGGDFVLSRKFENYKTYFQSKNFSTIFDWNEIVKTFSVCP</sequence>
<evidence type="ECO:0000313" key="2">
    <source>
        <dbReference type="Proteomes" id="UP000236738"/>
    </source>
</evidence>
<dbReference type="OrthoDB" id="5288719at2"/>
<dbReference type="InterPro" id="IPR014721">
    <property type="entry name" value="Ribsml_uS5_D2-typ_fold_subgr"/>
</dbReference>
<dbReference type="Gene3D" id="3.30.230.10">
    <property type="match status" value="1"/>
</dbReference>
<dbReference type="NCBIfam" id="NF040656">
    <property type="entry name" value="GHMP_GYDIA"/>
    <property type="match status" value="1"/>
</dbReference>
<dbReference type="InterPro" id="IPR020568">
    <property type="entry name" value="Ribosomal_Su5_D2-typ_SF"/>
</dbReference>
<dbReference type="AlphaFoldDB" id="A0A1H5XSB9"/>
<accession>A0A1H5XSB9</accession>
<dbReference type="SUPFAM" id="SSF54211">
    <property type="entry name" value="Ribosomal protein S5 domain 2-like"/>
    <property type="match status" value="1"/>
</dbReference>
<dbReference type="GO" id="GO:0016301">
    <property type="term" value="F:kinase activity"/>
    <property type="evidence" value="ECO:0007669"/>
    <property type="project" value="UniProtKB-KW"/>
</dbReference>
<dbReference type="Proteomes" id="UP000236738">
    <property type="component" value="Unassembled WGS sequence"/>
</dbReference>